<proteinExistence type="predicted"/>
<evidence type="ECO:0000313" key="2">
    <source>
        <dbReference type="Proteomes" id="UP000299102"/>
    </source>
</evidence>
<name>A0A4C2A733_EUMVA</name>
<dbReference type="Proteomes" id="UP000299102">
    <property type="component" value="Unassembled WGS sequence"/>
</dbReference>
<dbReference type="EMBL" id="BGZK01002658">
    <property type="protein sequence ID" value="GBP95612.1"/>
    <property type="molecule type" value="Genomic_DNA"/>
</dbReference>
<protein>
    <submittedName>
        <fullName evidence="1">Uncharacterized protein</fullName>
    </submittedName>
</protein>
<sequence length="136" mass="15666">MRDYCTCRIFQKGISSRISHNLLGLISEEQYRNWDLDQVEIKDKDREKDNTIVSTDDVSSVDTKDVGIHLVHTSEIMEENCPQKYKRFDSFLEFREKSADHRKKRAHREERQSGVRAYAAIAEIAVTAGPSFAGLS</sequence>
<evidence type="ECO:0000313" key="1">
    <source>
        <dbReference type="EMBL" id="GBP95612.1"/>
    </source>
</evidence>
<comment type="caution">
    <text evidence="1">The sequence shown here is derived from an EMBL/GenBank/DDBJ whole genome shotgun (WGS) entry which is preliminary data.</text>
</comment>
<reference evidence="1 2" key="1">
    <citation type="journal article" date="2019" name="Commun. Biol.">
        <title>The bagworm genome reveals a unique fibroin gene that provides high tensile strength.</title>
        <authorList>
            <person name="Kono N."/>
            <person name="Nakamura H."/>
            <person name="Ohtoshi R."/>
            <person name="Tomita M."/>
            <person name="Numata K."/>
            <person name="Arakawa K."/>
        </authorList>
    </citation>
    <scope>NUCLEOTIDE SEQUENCE [LARGE SCALE GENOMIC DNA]</scope>
</reference>
<dbReference type="AlphaFoldDB" id="A0A4C2A733"/>
<organism evidence="1 2">
    <name type="scientific">Eumeta variegata</name>
    <name type="common">Bagworm moth</name>
    <name type="synonym">Eumeta japonica</name>
    <dbReference type="NCBI Taxonomy" id="151549"/>
    <lineage>
        <taxon>Eukaryota</taxon>
        <taxon>Metazoa</taxon>
        <taxon>Ecdysozoa</taxon>
        <taxon>Arthropoda</taxon>
        <taxon>Hexapoda</taxon>
        <taxon>Insecta</taxon>
        <taxon>Pterygota</taxon>
        <taxon>Neoptera</taxon>
        <taxon>Endopterygota</taxon>
        <taxon>Lepidoptera</taxon>
        <taxon>Glossata</taxon>
        <taxon>Ditrysia</taxon>
        <taxon>Tineoidea</taxon>
        <taxon>Psychidae</taxon>
        <taxon>Oiketicinae</taxon>
        <taxon>Eumeta</taxon>
    </lineage>
</organism>
<gene>
    <name evidence="1" type="ORF">EVAR_57017_1</name>
</gene>
<keyword evidence="2" id="KW-1185">Reference proteome</keyword>
<accession>A0A4C2A733</accession>